<dbReference type="EMBL" id="JYDS01000599">
    <property type="protein sequence ID" value="KRZ01915.1"/>
    <property type="molecule type" value="Genomic_DNA"/>
</dbReference>
<protein>
    <submittedName>
        <fullName evidence="1">Uncharacterized protein</fullName>
    </submittedName>
</protein>
<evidence type="ECO:0000313" key="1">
    <source>
        <dbReference type="EMBL" id="KRZ01915.1"/>
    </source>
</evidence>
<reference evidence="1 2" key="1">
    <citation type="submission" date="2015-01" db="EMBL/GenBank/DDBJ databases">
        <title>Evolution of Trichinella species and genotypes.</title>
        <authorList>
            <person name="Korhonen P.K."/>
            <person name="Edoardo P."/>
            <person name="Giuseppe L.R."/>
            <person name="Gasser R.B."/>
        </authorList>
    </citation>
    <scope>NUCLEOTIDE SEQUENCE [LARGE SCALE GENOMIC DNA]</scope>
    <source>
        <strain evidence="1">ISS588</strain>
    </source>
</reference>
<keyword evidence="2" id="KW-1185">Reference proteome</keyword>
<comment type="caution">
    <text evidence="1">The sequence shown here is derived from an EMBL/GenBank/DDBJ whole genome shotgun (WGS) entry which is preliminary data.</text>
</comment>
<feature type="non-terminal residue" evidence="1">
    <location>
        <position position="1"/>
    </location>
</feature>
<proteinExistence type="predicted"/>
<gene>
    <name evidence="1" type="ORF">T4B_3537</name>
</gene>
<dbReference type="AlphaFoldDB" id="A0A0V1GUQ0"/>
<sequence>LSMLHNVISRFSEAPKDVQFHPEERTWTVYSETSKHLPQTVTSQTLSASIAFKSCLLLPLLLVHASQLKQRDLDRNCKEFLRLQKMFNFIAGLMTIP</sequence>
<accession>A0A0V1GUQ0</accession>
<name>A0A0V1GUQ0_TRIPS</name>
<organism evidence="1 2">
    <name type="scientific">Trichinella pseudospiralis</name>
    <name type="common">Parasitic roundworm</name>
    <dbReference type="NCBI Taxonomy" id="6337"/>
    <lineage>
        <taxon>Eukaryota</taxon>
        <taxon>Metazoa</taxon>
        <taxon>Ecdysozoa</taxon>
        <taxon>Nematoda</taxon>
        <taxon>Enoplea</taxon>
        <taxon>Dorylaimia</taxon>
        <taxon>Trichinellida</taxon>
        <taxon>Trichinellidae</taxon>
        <taxon>Trichinella</taxon>
    </lineage>
</organism>
<evidence type="ECO:0000313" key="2">
    <source>
        <dbReference type="Proteomes" id="UP000054805"/>
    </source>
</evidence>
<feature type="non-terminal residue" evidence="1">
    <location>
        <position position="97"/>
    </location>
</feature>
<dbReference type="Proteomes" id="UP000054805">
    <property type="component" value="Unassembled WGS sequence"/>
</dbReference>